<dbReference type="InterPro" id="IPR013423">
    <property type="entry name" value="CHP02594"/>
</dbReference>
<sequence length="188" mass="21096">MSLWRTMRGWFVRSPNLPKLGPIMDETQLGIESSVPPIEPPDTPSWLKIALDKVGVREISGKDNNPDIVAFHAAVDGQGLADEIPWCASFVNWALQQAELPGTRSRLARSFLTYGKHCEPTLGCIVVLRRGEPWQGHVGFYLGQRDDFVLLYGGNQSNSVRTSSYRKENVLDYRWPAIETWLATKGIV</sequence>
<name>A0A6H1ZJG8_9ZZZZ</name>
<dbReference type="NCBIfam" id="TIGR02594">
    <property type="entry name" value="TIGR02594 family protein"/>
    <property type="match status" value="1"/>
</dbReference>
<evidence type="ECO:0000313" key="2">
    <source>
        <dbReference type="EMBL" id="QJA87321.1"/>
    </source>
</evidence>
<dbReference type="EMBL" id="MT142697">
    <property type="protein sequence ID" value="QJA87321.1"/>
    <property type="molecule type" value="Genomic_DNA"/>
</dbReference>
<dbReference type="AlphaFoldDB" id="A0A6H1ZJG8"/>
<dbReference type="EMBL" id="MT144684">
    <property type="protein sequence ID" value="QJH97368.1"/>
    <property type="molecule type" value="Genomic_DNA"/>
</dbReference>
<accession>A0A6H1ZJG8</accession>
<dbReference type="EMBL" id="MT144050">
    <property type="protein sequence ID" value="QJA47609.1"/>
    <property type="molecule type" value="Genomic_DNA"/>
</dbReference>
<evidence type="ECO:0000313" key="3">
    <source>
        <dbReference type="EMBL" id="QJH97368.1"/>
    </source>
</evidence>
<organism evidence="1">
    <name type="scientific">viral metagenome</name>
    <dbReference type="NCBI Taxonomy" id="1070528"/>
    <lineage>
        <taxon>unclassified sequences</taxon>
        <taxon>metagenomes</taxon>
        <taxon>organismal metagenomes</taxon>
    </lineage>
</organism>
<protein>
    <submittedName>
        <fullName evidence="1">Putative baseplate hub subunit and tail lysozyme protein</fullName>
    </submittedName>
</protein>
<evidence type="ECO:0000313" key="1">
    <source>
        <dbReference type="EMBL" id="QJA47609.1"/>
    </source>
</evidence>
<reference evidence="1" key="1">
    <citation type="submission" date="2020-03" db="EMBL/GenBank/DDBJ databases">
        <title>The deep terrestrial virosphere.</title>
        <authorList>
            <person name="Holmfeldt K."/>
            <person name="Nilsson E."/>
            <person name="Simone D."/>
            <person name="Lopez-Fernandez M."/>
            <person name="Wu X."/>
            <person name="de Brujin I."/>
            <person name="Lundin D."/>
            <person name="Andersson A."/>
            <person name="Bertilsson S."/>
            <person name="Dopson M."/>
        </authorList>
    </citation>
    <scope>NUCLEOTIDE SEQUENCE</scope>
    <source>
        <strain evidence="2">MM415B03018</strain>
        <strain evidence="1">TM448A00705</strain>
        <strain evidence="3">TM448B01003</strain>
    </source>
</reference>
<gene>
    <name evidence="2" type="ORF">MM415B03018_0006</name>
    <name evidence="1" type="ORF">TM448A00705_0023</name>
    <name evidence="3" type="ORF">TM448B01003_0019</name>
</gene>
<proteinExistence type="predicted"/>